<dbReference type="GO" id="GO:0006598">
    <property type="term" value="P:polyamine catabolic process"/>
    <property type="evidence" value="ECO:0007669"/>
    <property type="project" value="TreeGrafter"/>
</dbReference>
<sequence length="273" mass="29108">MLSRTTSTTPAWKWRRSTRRSPIGRGCVGLNDSESASRPVVGLTAYLEQVRTGIWDIPASYLPADYFEGVVMAGGIAVLLPPQPADPQVVARTLDSLDALIITGGYDVDPATYGQQPHPTTDQPRPDRDAWEFALLGAALDRGLPVLGICRGVQVLNVAFGGTLHQHLPEVLGHNGHRAGNGVFTRLPVRTVPGTRLAALIGESADAPCYHHQAIDKVGEGLVVSATDTDGVVEALEVPGEGFALAVQWHPEKSLDDLRLFTALVNAARAYVG</sequence>
<dbReference type="Proteomes" id="UP000663583">
    <property type="component" value="Chromosome"/>
</dbReference>
<dbReference type="InterPro" id="IPR044668">
    <property type="entry name" value="PuuD-like"/>
</dbReference>
<dbReference type="PANTHER" id="PTHR43235">
    <property type="entry name" value="GLUTAMINE AMIDOTRANSFERASE PB2B2.05-RELATED"/>
    <property type="match status" value="1"/>
</dbReference>
<organism evidence="1 2">
    <name type="scientific">Mycobacterium kubicae</name>
    <dbReference type="NCBI Taxonomy" id="120959"/>
    <lineage>
        <taxon>Bacteria</taxon>
        <taxon>Bacillati</taxon>
        <taxon>Actinomycetota</taxon>
        <taxon>Actinomycetes</taxon>
        <taxon>Mycobacteriales</taxon>
        <taxon>Mycobacteriaceae</taxon>
        <taxon>Mycobacterium</taxon>
        <taxon>Mycobacterium simiae complex</taxon>
    </lineage>
</organism>
<dbReference type="GO" id="GO:0033969">
    <property type="term" value="F:gamma-glutamyl-gamma-aminobutyrate hydrolase activity"/>
    <property type="evidence" value="ECO:0007669"/>
    <property type="project" value="TreeGrafter"/>
</dbReference>
<dbReference type="InterPro" id="IPR029062">
    <property type="entry name" value="Class_I_gatase-like"/>
</dbReference>
<dbReference type="PANTHER" id="PTHR43235:SF1">
    <property type="entry name" value="GLUTAMINE AMIDOTRANSFERASE PB2B2.05-RELATED"/>
    <property type="match status" value="1"/>
</dbReference>
<dbReference type="EMBL" id="CP065047">
    <property type="protein sequence ID" value="QPI39621.1"/>
    <property type="molecule type" value="Genomic_DNA"/>
</dbReference>
<dbReference type="CDD" id="cd01745">
    <property type="entry name" value="GATase1_2"/>
    <property type="match status" value="1"/>
</dbReference>
<evidence type="ECO:0000313" key="1">
    <source>
        <dbReference type="EMBL" id="QPI39621.1"/>
    </source>
</evidence>
<keyword evidence="1" id="KW-0378">Hydrolase</keyword>
<dbReference type="Gene3D" id="3.40.50.880">
    <property type="match status" value="1"/>
</dbReference>
<accession>A0AAX1JDT4</accession>
<evidence type="ECO:0000313" key="2">
    <source>
        <dbReference type="Proteomes" id="UP000663583"/>
    </source>
</evidence>
<gene>
    <name evidence="1" type="ORF">I2456_09305</name>
</gene>
<protein>
    <submittedName>
        <fullName evidence="1">Gamma-glutamyl-gamma-aminobutyrate hydrolase family protein</fullName>
    </submittedName>
</protein>
<dbReference type="RefSeq" id="WP_085074476.1">
    <property type="nucleotide sequence ID" value="NZ_BLKU01000003.1"/>
</dbReference>
<dbReference type="KEGG" id="mku:I2456_09305"/>
<dbReference type="GO" id="GO:0005829">
    <property type="term" value="C:cytosol"/>
    <property type="evidence" value="ECO:0007669"/>
    <property type="project" value="TreeGrafter"/>
</dbReference>
<dbReference type="SUPFAM" id="SSF52317">
    <property type="entry name" value="Class I glutamine amidotransferase-like"/>
    <property type="match status" value="1"/>
</dbReference>
<dbReference type="AlphaFoldDB" id="A0AAX1JDT4"/>
<proteinExistence type="predicted"/>
<reference evidence="1" key="1">
    <citation type="submission" date="2020-11" db="EMBL/GenBank/DDBJ databases">
        <title>Intraspecies plasmid and genomic variation of Mycobacterium kubicae revealed by the complete genome sequences of two clinical isolates.</title>
        <authorList>
            <person name="Hendrix J.R."/>
            <person name="Epperson L.E."/>
            <person name="Honda J.R."/>
            <person name="Strong M."/>
        </authorList>
    </citation>
    <scope>NUCLEOTIDE SEQUENCE</scope>
    <source>
        <strain evidence="1">JCM 13573</strain>
    </source>
</reference>
<dbReference type="Pfam" id="PF07722">
    <property type="entry name" value="Peptidase_C26"/>
    <property type="match status" value="1"/>
</dbReference>
<dbReference type="PROSITE" id="PS51273">
    <property type="entry name" value="GATASE_TYPE_1"/>
    <property type="match status" value="1"/>
</dbReference>
<dbReference type="FunFam" id="3.40.50.880:FF:000030">
    <property type="entry name" value="Gamma-glutamyl-gamma-aminobutyrate hydrolase PuuD"/>
    <property type="match status" value="1"/>
</dbReference>
<dbReference type="InterPro" id="IPR011697">
    <property type="entry name" value="Peptidase_C26"/>
</dbReference>
<name>A0AAX1JDT4_9MYCO</name>